<dbReference type="Pfam" id="PF25601">
    <property type="entry name" value="AAA_lid_14"/>
    <property type="match status" value="1"/>
</dbReference>
<evidence type="ECO:0000259" key="7">
    <source>
        <dbReference type="PROSITE" id="PS50045"/>
    </source>
</evidence>
<dbReference type="Gene3D" id="1.10.8.60">
    <property type="match status" value="1"/>
</dbReference>
<evidence type="ECO:0000313" key="10">
    <source>
        <dbReference type="Proteomes" id="UP001165293"/>
    </source>
</evidence>
<dbReference type="InterPro" id="IPR003593">
    <property type="entry name" value="AAA+_ATPase"/>
</dbReference>
<evidence type="ECO:0000259" key="8">
    <source>
        <dbReference type="PROSITE" id="PS50110"/>
    </source>
</evidence>
<reference evidence="9" key="1">
    <citation type="submission" date="2021-10" db="EMBL/GenBank/DDBJ databases">
        <authorList>
            <person name="Lyu M."/>
            <person name="Wang X."/>
            <person name="Meng X."/>
            <person name="Xu K."/>
        </authorList>
    </citation>
    <scope>NUCLEOTIDE SEQUENCE</scope>
    <source>
        <strain evidence="9">A6</strain>
    </source>
</reference>
<evidence type="ECO:0000256" key="5">
    <source>
        <dbReference type="ARBA" id="ARBA00023163"/>
    </source>
</evidence>
<dbReference type="SUPFAM" id="SSF52172">
    <property type="entry name" value="CheY-like"/>
    <property type="match status" value="1"/>
</dbReference>
<feature type="domain" description="Sigma-54 factor interaction" evidence="7">
    <location>
        <begin position="146"/>
        <end position="373"/>
    </location>
</feature>
<proteinExistence type="predicted"/>
<evidence type="ECO:0000256" key="2">
    <source>
        <dbReference type="ARBA" id="ARBA00022840"/>
    </source>
</evidence>
<dbReference type="InterPro" id="IPR025944">
    <property type="entry name" value="Sigma_54_int_dom_CS"/>
</dbReference>
<accession>A0ABS8JLK8</accession>
<dbReference type="PANTHER" id="PTHR32071:SF117">
    <property type="entry name" value="PTS-DEPENDENT DIHYDROXYACETONE KINASE OPERON REGULATORY PROTEIN-RELATED"/>
    <property type="match status" value="1"/>
</dbReference>
<dbReference type="InterPro" id="IPR002197">
    <property type="entry name" value="HTH_Fis"/>
</dbReference>
<organism evidence="9 10">
    <name type="scientific">Noviluteimonas lactosilytica</name>
    <dbReference type="NCBI Taxonomy" id="2888523"/>
    <lineage>
        <taxon>Bacteria</taxon>
        <taxon>Pseudomonadati</taxon>
        <taxon>Pseudomonadota</taxon>
        <taxon>Gammaproteobacteria</taxon>
        <taxon>Lysobacterales</taxon>
        <taxon>Lysobacteraceae</taxon>
        <taxon>Noviluteimonas</taxon>
    </lineage>
</organism>
<dbReference type="InterPro" id="IPR011006">
    <property type="entry name" value="CheY-like_superfamily"/>
</dbReference>
<dbReference type="Proteomes" id="UP001165293">
    <property type="component" value="Unassembled WGS sequence"/>
</dbReference>
<dbReference type="InterPro" id="IPR002078">
    <property type="entry name" value="Sigma_54_int"/>
</dbReference>
<dbReference type="InterPro" id="IPR027417">
    <property type="entry name" value="P-loop_NTPase"/>
</dbReference>
<dbReference type="CDD" id="cd00156">
    <property type="entry name" value="REC"/>
    <property type="match status" value="1"/>
</dbReference>
<keyword evidence="1" id="KW-0547">Nucleotide-binding</keyword>
<dbReference type="InterPro" id="IPR009057">
    <property type="entry name" value="Homeodomain-like_sf"/>
</dbReference>
<evidence type="ECO:0000256" key="3">
    <source>
        <dbReference type="ARBA" id="ARBA00023015"/>
    </source>
</evidence>
<evidence type="ECO:0000256" key="4">
    <source>
        <dbReference type="ARBA" id="ARBA00023125"/>
    </source>
</evidence>
<keyword evidence="6" id="KW-0597">Phosphoprotein</keyword>
<keyword evidence="2" id="KW-0067">ATP-binding</keyword>
<dbReference type="PROSITE" id="PS50110">
    <property type="entry name" value="RESPONSE_REGULATORY"/>
    <property type="match status" value="1"/>
</dbReference>
<dbReference type="SMART" id="SM00448">
    <property type="entry name" value="REC"/>
    <property type="match status" value="1"/>
</dbReference>
<dbReference type="PROSITE" id="PS50045">
    <property type="entry name" value="SIGMA54_INTERACT_4"/>
    <property type="match status" value="1"/>
</dbReference>
<dbReference type="SUPFAM" id="SSF46689">
    <property type="entry name" value="Homeodomain-like"/>
    <property type="match status" value="1"/>
</dbReference>
<evidence type="ECO:0000313" key="9">
    <source>
        <dbReference type="EMBL" id="MCC8364374.1"/>
    </source>
</evidence>
<dbReference type="InterPro" id="IPR001789">
    <property type="entry name" value="Sig_transdc_resp-reg_receiver"/>
</dbReference>
<feature type="modified residue" description="4-aspartylphosphate" evidence="6">
    <location>
        <position position="65"/>
    </location>
</feature>
<keyword evidence="3" id="KW-0805">Transcription regulation</keyword>
<dbReference type="InterPro" id="IPR025662">
    <property type="entry name" value="Sigma_54_int_dom_ATP-bd_1"/>
</dbReference>
<dbReference type="SMART" id="SM00382">
    <property type="entry name" value="AAA"/>
    <property type="match status" value="1"/>
</dbReference>
<dbReference type="PROSITE" id="PS00675">
    <property type="entry name" value="SIGMA54_INTERACT_1"/>
    <property type="match status" value="1"/>
</dbReference>
<comment type="caution">
    <text evidence="9">The sequence shown here is derived from an EMBL/GenBank/DDBJ whole genome shotgun (WGS) entry which is preliminary data.</text>
</comment>
<protein>
    <submittedName>
        <fullName evidence="9">Sigma-54 dependent transcriptional regulator</fullName>
    </submittedName>
</protein>
<feature type="domain" description="Response regulatory" evidence="8">
    <location>
        <begin position="16"/>
        <end position="128"/>
    </location>
</feature>
<keyword evidence="4" id="KW-0238">DNA-binding</keyword>
<dbReference type="Pfam" id="PF00072">
    <property type="entry name" value="Response_reg"/>
    <property type="match status" value="1"/>
</dbReference>
<evidence type="ECO:0000256" key="1">
    <source>
        <dbReference type="ARBA" id="ARBA00022741"/>
    </source>
</evidence>
<dbReference type="Gene3D" id="3.40.50.300">
    <property type="entry name" value="P-loop containing nucleotide triphosphate hydrolases"/>
    <property type="match status" value="1"/>
</dbReference>
<dbReference type="Gene3D" id="3.40.50.2300">
    <property type="match status" value="1"/>
</dbReference>
<dbReference type="InterPro" id="IPR058031">
    <property type="entry name" value="AAA_lid_NorR"/>
</dbReference>
<evidence type="ECO:0000256" key="6">
    <source>
        <dbReference type="PROSITE-ProRule" id="PRU00169"/>
    </source>
</evidence>
<dbReference type="CDD" id="cd00009">
    <property type="entry name" value="AAA"/>
    <property type="match status" value="1"/>
</dbReference>
<gene>
    <name evidence="9" type="ORF">LK996_14975</name>
</gene>
<dbReference type="EMBL" id="JAJGAK010000004">
    <property type="protein sequence ID" value="MCC8364374.1"/>
    <property type="molecule type" value="Genomic_DNA"/>
</dbReference>
<keyword evidence="10" id="KW-1185">Reference proteome</keyword>
<sequence>MGASPSPDPIPSRAPSLLIVDDDVGFVHAAAELARMQGFEITIAGELNTALNRMRQRDFDVALVDIDLPDGNGLQLLEDVDPDRTRAVVVTGRPTVESALQSLRSSVVDYLVKPICPERLNELLHAAAVDRRIAPPRATAEQRHGMVGEAESFVSVCRMIDKVAPTDASVLLHGESGVGKELIARAIHAASGCSGPFVAVNCGAVAGELLASQLFGHEKGSFTGAVSRHLGFLEQAQHGTLFLDEITEMAPALQTHLLRVLDFGCYRRVGGHADLPVEVRIVSATNRDPREAVASGRLREDLYYRLCGFDIPVPPLREREGDAMRLADAFLSELNVRAGTRHAFAPEAVEFIGHAAWPGNVRELRNAVQRAYILADDGVVRLSPQLFPQRPPSESAHTITFTVGTSFEEMERRILRKTLQHYGNNRRRAAAALGITARTIRNRLARERGMPVTDDEDL</sequence>
<dbReference type="RefSeq" id="WP_255657174.1">
    <property type="nucleotide sequence ID" value="NZ_JAJGAK010000004.1"/>
</dbReference>
<keyword evidence="5" id="KW-0804">Transcription</keyword>
<dbReference type="Pfam" id="PF00158">
    <property type="entry name" value="Sigma54_activat"/>
    <property type="match status" value="1"/>
</dbReference>
<dbReference type="PROSITE" id="PS00688">
    <property type="entry name" value="SIGMA54_INTERACT_3"/>
    <property type="match status" value="1"/>
</dbReference>
<dbReference type="PANTHER" id="PTHR32071">
    <property type="entry name" value="TRANSCRIPTIONAL REGULATORY PROTEIN"/>
    <property type="match status" value="1"/>
</dbReference>
<dbReference type="Pfam" id="PF02954">
    <property type="entry name" value="HTH_8"/>
    <property type="match status" value="1"/>
</dbReference>
<name>A0ABS8JLK8_9GAMM</name>
<dbReference type="SUPFAM" id="SSF52540">
    <property type="entry name" value="P-loop containing nucleoside triphosphate hydrolases"/>
    <property type="match status" value="1"/>
</dbReference>
<dbReference type="Gene3D" id="1.10.10.60">
    <property type="entry name" value="Homeodomain-like"/>
    <property type="match status" value="1"/>
</dbReference>